<dbReference type="SUPFAM" id="SSF103473">
    <property type="entry name" value="MFS general substrate transporter"/>
    <property type="match status" value="1"/>
</dbReference>
<accession>A0A8H7ZDR1</accession>
<feature type="transmembrane region" description="Helical" evidence="9">
    <location>
        <begin position="255"/>
        <end position="273"/>
    </location>
</feature>
<protein>
    <submittedName>
        <fullName evidence="10">PTR2</fullName>
    </submittedName>
</protein>
<dbReference type="RefSeq" id="XP_067545938.1">
    <property type="nucleotide sequence ID" value="XM_067694741.1"/>
</dbReference>
<reference evidence="10 11" key="1">
    <citation type="submission" date="2020-12" db="EMBL/GenBank/DDBJ databases">
        <title>Effect of drift, selection, and recombination on the evolution of hybrid genomes in Candida yeast pathogens.</title>
        <authorList>
            <person name="Mixao V."/>
            <person name="Ksiezopolska E."/>
            <person name="Saus E."/>
            <person name="Boekhout T."/>
            <person name="Gacser A."/>
            <person name="Gabaldon T."/>
        </authorList>
    </citation>
    <scope>NUCLEOTIDE SEQUENCE [LARGE SCALE GENOMIC DNA]</scope>
    <source>
        <strain evidence="10 11">BP57</strain>
    </source>
</reference>
<sequence length="639" mass="70641">MSTSSIEFTDHEKATQANIAVTYDISTVDDDDYDYEDPKNYSTNFVDEYNPRGLRVPTKTEEQTLRRVMGKINYAIFLICVVEFSERASYYSVTGILTNFIQRPLPKDSPHGWGAPLSDDGSESAGALNRGLQAANALTNLLSFLVSVVPLFGGYLADTTWGRWKTIQWGVVFGGVSHVLFIISAAPSVIANGKAGLALCILAIFTLAFGSGFIKPNLLPLMLDQYPESGNRVKVLKSGEKVIVDREKTLDSVTLIFYWAINIGAFFQLATSYCERRVGFWFAFFIPLILYLFMPIAFWLVKPKLVFEKPSGSIIGFVVKILVVTFSGNFVKRIFDGTFWEYAKPSVMRARGREYFNTKKQTPITWTDQHVLDVKQTLDACKLFFYYIFYMLADNGLSSVTTSLAGAMDLNGVPNDLFNNFNPLAIVVVIPILDFLIYPLLRRFRIDFRPIYRVFFGFVIAAMSQVAGAVLQHHVYQTSPCGNHSTTCPKTSPISAWSASSVFILTGSSECFAMTTIYSLTYSRAAPAMKGFTYALNSFTGAISAAISLAVTPALKDPYLVLVFAVIGGVTFLAGVIVLIQFFNLHKTMEKEEKERIALGGSVVSEKVDGNDALEPVCSPPFRYPLAAVTSLGSVRAGK</sequence>
<dbReference type="EMBL" id="JAEOAQ010000008">
    <property type="protein sequence ID" value="KAG5416822.1"/>
    <property type="molecule type" value="Genomic_DNA"/>
</dbReference>
<keyword evidence="5" id="KW-0653">Protein transport</keyword>
<evidence type="ECO:0000256" key="1">
    <source>
        <dbReference type="ARBA" id="ARBA00004141"/>
    </source>
</evidence>
<gene>
    <name evidence="10" type="ORF">I9W82_005552</name>
</gene>
<organism evidence="10 11">
    <name type="scientific">Candida metapsilosis</name>
    <dbReference type="NCBI Taxonomy" id="273372"/>
    <lineage>
        <taxon>Eukaryota</taxon>
        <taxon>Fungi</taxon>
        <taxon>Dikarya</taxon>
        <taxon>Ascomycota</taxon>
        <taxon>Saccharomycotina</taxon>
        <taxon>Pichiomycetes</taxon>
        <taxon>Debaryomycetaceae</taxon>
        <taxon>Candida/Lodderomyces clade</taxon>
        <taxon>Candida</taxon>
    </lineage>
</organism>
<feature type="transmembrane region" description="Helical" evidence="9">
    <location>
        <begin position="313"/>
        <end position="331"/>
    </location>
</feature>
<dbReference type="InterPro" id="IPR036259">
    <property type="entry name" value="MFS_trans_sf"/>
</dbReference>
<evidence type="ECO:0000256" key="4">
    <source>
        <dbReference type="ARBA" id="ARBA00022692"/>
    </source>
</evidence>
<dbReference type="Gene3D" id="1.20.1250.20">
    <property type="entry name" value="MFS general substrate transporter like domains"/>
    <property type="match status" value="1"/>
</dbReference>
<feature type="transmembrane region" description="Helical" evidence="9">
    <location>
        <begin position="420"/>
        <end position="441"/>
    </location>
</feature>
<keyword evidence="6 9" id="KW-1133">Transmembrane helix</keyword>
<comment type="caution">
    <text evidence="10">The sequence shown here is derived from an EMBL/GenBank/DDBJ whole genome shotgun (WGS) entry which is preliminary data.</text>
</comment>
<dbReference type="InterPro" id="IPR000109">
    <property type="entry name" value="POT_fam"/>
</dbReference>
<evidence type="ECO:0000256" key="8">
    <source>
        <dbReference type="RuleBase" id="RU003755"/>
    </source>
</evidence>
<dbReference type="PANTHER" id="PTHR11654">
    <property type="entry name" value="OLIGOPEPTIDE TRANSPORTER-RELATED"/>
    <property type="match status" value="1"/>
</dbReference>
<dbReference type="InterPro" id="IPR018456">
    <property type="entry name" value="PTR2_symporter_CS"/>
</dbReference>
<proteinExistence type="inferred from homology"/>
<feature type="transmembrane region" description="Helical" evidence="9">
    <location>
        <begin position="453"/>
        <end position="476"/>
    </location>
</feature>
<evidence type="ECO:0000256" key="5">
    <source>
        <dbReference type="ARBA" id="ARBA00022856"/>
    </source>
</evidence>
<evidence type="ECO:0000256" key="6">
    <source>
        <dbReference type="ARBA" id="ARBA00022989"/>
    </source>
</evidence>
<keyword evidence="3 8" id="KW-0813">Transport</keyword>
<evidence type="ECO:0000256" key="2">
    <source>
        <dbReference type="ARBA" id="ARBA00005982"/>
    </source>
</evidence>
<feature type="transmembrane region" description="Helical" evidence="9">
    <location>
        <begin position="496"/>
        <end position="520"/>
    </location>
</feature>
<dbReference type="GO" id="GO:0005886">
    <property type="term" value="C:plasma membrane"/>
    <property type="evidence" value="ECO:0007669"/>
    <property type="project" value="UniProtKB-ARBA"/>
</dbReference>
<evidence type="ECO:0000313" key="11">
    <source>
        <dbReference type="Proteomes" id="UP000669133"/>
    </source>
</evidence>
<comment type="subcellular location">
    <subcellularLocation>
        <location evidence="1 8">Membrane</location>
        <topology evidence="1 8">Multi-pass membrane protein</topology>
    </subcellularLocation>
</comment>
<feature type="transmembrane region" description="Helical" evidence="9">
    <location>
        <begin position="197"/>
        <end position="214"/>
    </location>
</feature>
<dbReference type="FunFam" id="1.20.1250.20:FF:000085">
    <property type="entry name" value="MFS peptide transporter Ptr2"/>
    <property type="match status" value="1"/>
</dbReference>
<name>A0A8H7ZDR1_9ASCO</name>
<dbReference type="GO" id="GO:0071916">
    <property type="term" value="F:dipeptide transmembrane transporter activity"/>
    <property type="evidence" value="ECO:0007669"/>
    <property type="project" value="UniProtKB-ARBA"/>
</dbReference>
<feature type="transmembrane region" description="Helical" evidence="9">
    <location>
        <begin position="532"/>
        <end position="553"/>
    </location>
</feature>
<feature type="transmembrane region" description="Helical" evidence="9">
    <location>
        <begin position="169"/>
        <end position="190"/>
    </location>
</feature>
<keyword evidence="7 9" id="KW-0472">Membrane</keyword>
<evidence type="ECO:0000256" key="3">
    <source>
        <dbReference type="ARBA" id="ARBA00022448"/>
    </source>
</evidence>
<evidence type="ECO:0000256" key="7">
    <source>
        <dbReference type="ARBA" id="ARBA00023136"/>
    </source>
</evidence>
<dbReference type="Pfam" id="PF00854">
    <property type="entry name" value="PTR2"/>
    <property type="match status" value="1"/>
</dbReference>
<evidence type="ECO:0000313" key="10">
    <source>
        <dbReference type="EMBL" id="KAG5416822.1"/>
    </source>
</evidence>
<comment type="similarity">
    <text evidence="2 8">Belongs to the major facilitator superfamily. Proton-dependent oligopeptide transporter (POT/PTR) (TC 2.A.17) family.</text>
</comment>
<feature type="transmembrane region" description="Helical" evidence="9">
    <location>
        <begin position="384"/>
        <end position="408"/>
    </location>
</feature>
<dbReference type="Proteomes" id="UP000669133">
    <property type="component" value="Unassembled WGS sequence"/>
</dbReference>
<keyword evidence="4 8" id="KW-0812">Transmembrane</keyword>
<keyword evidence="5" id="KW-0571">Peptide transport</keyword>
<dbReference type="GeneID" id="93654181"/>
<dbReference type="OrthoDB" id="8904098at2759"/>
<feature type="transmembrane region" description="Helical" evidence="9">
    <location>
        <begin position="137"/>
        <end position="157"/>
    </location>
</feature>
<feature type="transmembrane region" description="Helical" evidence="9">
    <location>
        <begin position="280"/>
        <end position="301"/>
    </location>
</feature>
<dbReference type="PROSITE" id="PS01023">
    <property type="entry name" value="PTR2_2"/>
    <property type="match status" value="1"/>
</dbReference>
<keyword evidence="11" id="KW-1185">Reference proteome</keyword>
<dbReference type="AlphaFoldDB" id="A0A8H7ZDR1"/>
<evidence type="ECO:0000256" key="9">
    <source>
        <dbReference type="SAM" id="Phobius"/>
    </source>
</evidence>
<feature type="transmembrane region" description="Helical" evidence="9">
    <location>
        <begin position="559"/>
        <end position="583"/>
    </location>
</feature>